<evidence type="ECO:0000313" key="6">
    <source>
        <dbReference type="Proteomes" id="UP000267535"/>
    </source>
</evidence>
<feature type="domain" description="PAS" evidence="2">
    <location>
        <begin position="138"/>
        <end position="208"/>
    </location>
</feature>
<dbReference type="Pfam" id="PF13426">
    <property type="entry name" value="PAS_9"/>
    <property type="match status" value="1"/>
</dbReference>
<dbReference type="SMART" id="SM00267">
    <property type="entry name" value="GGDEF"/>
    <property type="match status" value="1"/>
</dbReference>
<dbReference type="NCBIfam" id="TIGR00254">
    <property type="entry name" value="GGDEF"/>
    <property type="match status" value="1"/>
</dbReference>
<sequence length="544" mass="61236">MRSTTEPDNKAVTDTESSILEHLDDLISIVDSNYRYRAVSAGYSRFFGLSTDQIVGKHVAELHGQEQFEQHLKSGLDQTLAGEDCHLQFWRDNHLGESRFLDSKHTPYQGPLTQGSGVAIVARDVTELILSQQALETEKSLLHTIINAVPDIIFIKDNNGAYQLCNTSFEEFLGKPYSEILGKTDQELMSEASARYISDRDNEVTASQTAKRCDEWVAYNDGRKRLLDMYKLPLTDSKNNLSGLLGIGRNVTFEREAEQKLLMSALLFETTPDACLILSEDGSLISLNSAATNKFSTLLKDKNDPIFSDLFYWPGQQATAIEQILKQMKSWQGEICSTDHKAYIATINCITEPTDSMTKYVVIIRDENDQRAVTRELMAKAYRDPLTNLPNRLLFQSRLESAITRSERQFRKVAVLFIDLNKFKPVNDQFGHIFGDQLLTLIAERLTSNFRQTDTLARIGGDEFVALIDISKREGAGKVAEKVSNSLQQPFIVNGTQIHIGASIGISIFPDDTSTAEELLQKADEAMYQAKESPDKEYVYYKKT</sequence>
<protein>
    <submittedName>
        <fullName evidence="5">Diguanylate cyclase</fullName>
    </submittedName>
</protein>
<dbReference type="Pfam" id="PF00990">
    <property type="entry name" value="GGDEF"/>
    <property type="match status" value="1"/>
</dbReference>
<feature type="domain" description="PAS" evidence="2">
    <location>
        <begin position="12"/>
        <end position="83"/>
    </location>
</feature>
<name>A0A3P1SVJ4_9GAMM</name>
<dbReference type="InterPro" id="IPR035965">
    <property type="entry name" value="PAS-like_dom_sf"/>
</dbReference>
<dbReference type="EMBL" id="RQXV01000001">
    <property type="protein sequence ID" value="RRD01120.1"/>
    <property type="molecule type" value="Genomic_DNA"/>
</dbReference>
<dbReference type="InterPro" id="IPR029787">
    <property type="entry name" value="Nucleotide_cyclase"/>
</dbReference>
<dbReference type="InterPro" id="IPR000160">
    <property type="entry name" value="GGDEF_dom"/>
</dbReference>
<feature type="domain" description="GGDEF" evidence="4">
    <location>
        <begin position="411"/>
        <end position="543"/>
    </location>
</feature>
<gene>
    <name evidence="5" type="ORF">EHS89_00730</name>
</gene>
<evidence type="ECO:0000259" key="3">
    <source>
        <dbReference type="PROSITE" id="PS50113"/>
    </source>
</evidence>
<dbReference type="FunFam" id="3.30.70.270:FF:000001">
    <property type="entry name" value="Diguanylate cyclase domain protein"/>
    <property type="match status" value="1"/>
</dbReference>
<dbReference type="InterPro" id="IPR000700">
    <property type="entry name" value="PAS-assoc_C"/>
</dbReference>
<evidence type="ECO:0000259" key="4">
    <source>
        <dbReference type="PROSITE" id="PS50887"/>
    </source>
</evidence>
<dbReference type="AlphaFoldDB" id="A0A3P1SVJ4"/>
<evidence type="ECO:0000313" key="5">
    <source>
        <dbReference type="EMBL" id="RRD01120.1"/>
    </source>
</evidence>
<dbReference type="Gene3D" id="3.30.70.270">
    <property type="match status" value="1"/>
</dbReference>
<reference evidence="5 6" key="1">
    <citation type="submission" date="2018-11" db="EMBL/GenBank/DDBJ databases">
        <title>The draft genome sequence of Amphritea balenae JAMM 1525T.</title>
        <authorList>
            <person name="Fang Z."/>
            <person name="Zhang Y."/>
            <person name="Han X."/>
        </authorList>
    </citation>
    <scope>NUCLEOTIDE SEQUENCE [LARGE SCALE GENOMIC DNA]</scope>
    <source>
        <strain evidence="5 6">JAMM 1525</strain>
    </source>
</reference>
<dbReference type="NCBIfam" id="TIGR00229">
    <property type="entry name" value="sensory_box"/>
    <property type="match status" value="2"/>
</dbReference>
<dbReference type="InterPro" id="IPR000014">
    <property type="entry name" value="PAS"/>
</dbReference>
<dbReference type="GO" id="GO:0003824">
    <property type="term" value="F:catalytic activity"/>
    <property type="evidence" value="ECO:0007669"/>
    <property type="project" value="UniProtKB-ARBA"/>
</dbReference>
<dbReference type="PROSITE" id="PS50112">
    <property type="entry name" value="PAS"/>
    <property type="match status" value="2"/>
</dbReference>
<dbReference type="CDD" id="cd01949">
    <property type="entry name" value="GGDEF"/>
    <property type="match status" value="1"/>
</dbReference>
<dbReference type="RefSeq" id="WP_124924192.1">
    <property type="nucleotide sequence ID" value="NZ_BMOH01000001.1"/>
</dbReference>
<dbReference type="InterPro" id="IPR052155">
    <property type="entry name" value="Biofilm_reg_signaling"/>
</dbReference>
<dbReference type="Proteomes" id="UP000267535">
    <property type="component" value="Unassembled WGS sequence"/>
</dbReference>
<proteinExistence type="predicted"/>
<accession>A0A3P1SVJ4</accession>
<evidence type="ECO:0000259" key="2">
    <source>
        <dbReference type="PROSITE" id="PS50112"/>
    </source>
</evidence>
<dbReference type="PROSITE" id="PS50113">
    <property type="entry name" value="PAC"/>
    <property type="match status" value="1"/>
</dbReference>
<comment type="cofactor">
    <cofactor evidence="1">
        <name>Mg(2+)</name>
        <dbReference type="ChEBI" id="CHEBI:18420"/>
    </cofactor>
</comment>
<feature type="domain" description="PAC" evidence="3">
    <location>
        <begin position="211"/>
        <end position="263"/>
    </location>
</feature>
<dbReference type="SUPFAM" id="SSF55073">
    <property type="entry name" value="Nucleotide cyclase"/>
    <property type="match status" value="1"/>
</dbReference>
<evidence type="ECO:0000256" key="1">
    <source>
        <dbReference type="ARBA" id="ARBA00001946"/>
    </source>
</evidence>
<dbReference type="CDD" id="cd00130">
    <property type="entry name" value="PAS"/>
    <property type="match status" value="2"/>
</dbReference>
<dbReference type="SMART" id="SM00091">
    <property type="entry name" value="PAS"/>
    <property type="match status" value="3"/>
</dbReference>
<dbReference type="Pfam" id="PF08448">
    <property type="entry name" value="PAS_4"/>
    <property type="match status" value="2"/>
</dbReference>
<dbReference type="PROSITE" id="PS50887">
    <property type="entry name" value="GGDEF"/>
    <property type="match status" value="1"/>
</dbReference>
<dbReference type="PANTHER" id="PTHR44757">
    <property type="entry name" value="DIGUANYLATE CYCLASE DGCP"/>
    <property type="match status" value="1"/>
</dbReference>
<dbReference type="PANTHER" id="PTHR44757:SF2">
    <property type="entry name" value="BIOFILM ARCHITECTURE MAINTENANCE PROTEIN MBAA"/>
    <property type="match status" value="1"/>
</dbReference>
<dbReference type="InterPro" id="IPR043128">
    <property type="entry name" value="Rev_trsase/Diguanyl_cyclase"/>
</dbReference>
<dbReference type="SUPFAM" id="SSF55785">
    <property type="entry name" value="PYP-like sensor domain (PAS domain)"/>
    <property type="match status" value="2"/>
</dbReference>
<dbReference type="Gene3D" id="3.30.450.20">
    <property type="entry name" value="PAS domain"/>
    <property type="match status" value="3"/>
</dbReference>
<keyword evidence="6" id="KW-1185">Reference proteome</keyword>
<dbReference type="InterPro" id="IPR013656">
    <property type="entry name" value="PAS_4"/>
</dbReference>
<dbReference type="OrthoDB" id="5645859at2"/>
<comment type="caution">
    <text evidence="5">The sequence shown here is derived from an EMBL/GenBank/DDBJ whole genome shotgun (WGS) entry which is preliminary data.</text>
</comment>
<organism evidence="5 6">
    <name type="scientific">Amphritea balenae</name>
    <dbReference type="NCBI Taxonomy" id="452629"/>
    <lineage>
        <taxon>Bacteria</taxon>
        <taxon>Pseudomonadati</taxon>
        <taxon>Pseudomonadota</taxon>
        <taxon>Gammaproteobacteria</taxon>
        <taxon>Oceanospirillales</taxon>
        <taxon>Oceanospirillaceae</taxon>
        <taxon>Amphritea</taxon>
    </lineage>
</organism>